<dbReference type="AlphaFoldDB" id="B6JXW6"/>
<dbReference type="SUPFAM" id="SSF55144">
    <property type="entry name" value="LigT-like"/>
    <property type="match status" value="1"/>
</dbReference>
<name>B6JXW6_SCHJY</name>
<dbReference type="STRING" id="402676.B6JXW6"/>
<keyword evidence="3" id="KW-1185">Reference proteome</keyword>
<dbReference type="HOGENOM" id="CLU_1321585_0_0_1"/>
<dbReference type="VEuPathDB" id="FungiDB:SJAG_01428"/>
<evidence type="ECO:0000313" key="2">
    <source>
        <dbReference type="EMBL" id="EEB06384.1"/>
    </source>
</evidence>
<dbReference type="InterPro" id="IPR012386">
    <property type="entry name" value="Cyclic-nucl_3Pdiesterase"/>
</dbReference>
<accession>B6JXW6</accession>
<dbReference type="PANTHER" id="PTHR28141">
    <property type="entry name" value="2',3'-CYCLIC-NUCLEOTIDE 3'-PHOSPHODIESTERASE"/>
    <property type="match status" value="1"/>
</dbReference>
<reference evidence="2 3" key="1">
    <citation type="journal article" date="2011" name="Science">
        <title>Comparative functional genomics of the fission yeasts.</title>
        <authorList>
            <person name="Rhind N."/>
            <person name="Chen Z."/>
            <person name="Yassour M."/>
            <person name="Thompson D.A."/>
            <person name="Haas B.J."/>
            <person name="Habib N."/>
            <person name="Wapinski I."/>
            <person name="Roy S."/>
            <person name="Lin M.F."/>
            <person name="Heiman D.I."/>
            <person name="Young S.K."/>
            <person name="Furuya K."/>
            <person name="Guo Y."/>
            <person name="Pidoux A."/>
            <person name="Chen H.M."/>
            <person name="Robbertse B."/>
            <person name="Goldberg J.M."/>
            <person name="Aoki K."/>
            <person name="Bayne E.H."/>
            <person name="Berlin A.M."/>
            <person name="Desjardins C.A."/>
            <person name="Dobbs E."/>
            <person name="Dukaj L."/>
            <person name="Fan L."/>
            <person name="FitzGerald M.G."/>
            <person name="French C."/>
            <person name="Gujja S."/>
            <person name="Hansen K."/>
            <person name="Keifenheim D."/>
            <person name="Levin J.Z."/>
            <person name="Mosher R.A."/>
            <person name="Mueller C.A."/>
            <person name="Pfiffner J."/>
            <person name="Priest M."/>
            <person name="Russ C."/>
            <person name="Smialowska A."/>
            <person name="Swoboda P."/>
            <person name="Sykes S.M."/>
            <person name="Vaughn M."/>
            <person name="Vengrova S."/>
            <person name="Yoder R."/>
            <person name="Zeng Q."/>
            <person name="Allshire R."/>
            <person name="Baulcombe D."/>
            <person name="Birren B.W."/>
            <person name="Brown W."/>
            <person name="Ekwall K."/>
            <person name="Kellis M."/>
            <person name="Leatherwood J."/>
            <person name="Levin H."/>
            <person name="Margalit H."/>
            <person name="Martienssen R."/>
            <person name="Nieduszynski C.A."/>
            <person name="Spatafora J.W."/>
            <person name="Friedman N."/>
            <person name="Dalgaard J.Z."/>
            <person name="Baumann P."/>
            <person name="Niki H."/>
            <person name="Regev A."/>
            <person name="Nusbaum C."/>
        </authorList>
    </citation>
    <scope>NUCLEOTIDE SEQUENCE [LARGE SCALE GENOMIC DNA]</scope>
    <source>
        <strain evidence="3">yFS275 / FY16936</strain>
    </source>
</reference>
<dbReference type="RefSeq" id="XP_002172677.1">
    <property type="nucleotide sequence ID" value="XM_002172641.2"/>
</dbReference>
<dbReference type="OrthoDB" id="5343342at2759"/>
<dbReference type="EMBL" id="KE651168">
    <property type="protein sequence ID" value="EEB06384.1"/>
    <property type="molecule type" value="Genomic_DNA"/>
</dbReference>
<dbReference type="GeneID" id="7051383"/>
<evidence type="ECO:0000256" key="1">
    <source>
        <dbReference type="SAM" id="MobiDB-lite"/>
    </source>
</evidence>
<dbReference type="Pfam" id="PF07823">
    <property type="entry name" value="CPDase"/>
    <property type="match status" value="1"/>
</dbReference>
<dbReference type="OMA" id="THQGIIC"/>
<feature type="region of interest" description="Disordered" evidence="1">
    <location>
        <begin position="1"/>
        <end position="29"/>
    </location>
</feature>
<feature type="compositionally biased region" description="Polar residues" evidence="1">
    <location>
        <begin position="1"/>
        <end position="10"/>
    </location>
</feature>
<dbReference type="GO" id="GO:0004112">
    <property type="term" value="F:cyclic-nucleotide phosphodiesterase activity"/>
    <property type="evidence" value="ECO:0007669"/>
    <property type="project" value="InterPro"/>
</dbReference>
<organism evidence="2 3">
    <name type="scientific">Schizosaccharomyces japonicus (strain yFS275 / FY16936)</name>
    <name type="common">Fission yeast</name>
    <dbReference type="NCBI Taxonomy" id="402676"/>
    <lineage>
        <taxon>Eukaryota</taxon>
        <taxon>Fungi</taxon>
        <taxon>Dikarya</taxon>
        <taxon>Ascomycota</taxon>
        <taxon>Taphrinomycotina</taxon>
        <taxon>Schizosaccharomycetes</taxon>
        <taxon>Schizosaccharomycetales</taxon>
        <taxon>Schizosaccharomycetaceae</taxon>
        <taxon>Schizosaccharomyces</taxon>
    </lineage>
</organism>
<dbReference type="PANTHER" id="PTHR28141:SF1">
    <property type="entry name" value="2',3'-CYCLIC-NUCLEOTIDE 3'-PHOSPHODIESTERASE"/>
    <property type="match status" value="1"/>
</dbReference>
<gene>
    <name evidence="2" type="ORF">SJAG_01428</name>
</gene>
<proteinExistence type="predicted"/>
<evidence type="ECO:0000313" key="3">
    <source>
        <dbReference type="Proteomes" id="UP000001744"/>
    </source>
</evidence>
<dbReference type="Proteomes" id="UP000001744">
    <property type="component" value="Unassembled WGS sequence"/>
</dbReference>
<dbReference type="InterPro" id="IPR009097">
    <property type="entry name" value="Cyclic_Pdiesterase"/>
</dbReference>
<dbReference type="Gene3D" id="3.90.1140.10">
    <property type="entry name" value="Cyclic phosphodiesterase"/>
    <property type="match status" value="1"/>
</dbReference>
<sequence length="228" mass="25656">MEQSTTTTTYEDVKKPEEDQEISGQPVSASRMGHRIVKDDHVHQHQTYTVWLVPQRTSELEERCRRLVTWSENHRNDFENLRIPTAPHITLATDIHVKEGQTPLSILESIVDGFKGPVEVKTGKLCIGDSYYKRVHLEVKKTPTLCELAKRANAVSDSVDPDYTESYKPYMPLLYADNVLADYSTSAAVSSFSGEPFVWGDVAFIELVRVSKHTHLGKIAGSLLVENA</sequence>
<protein>
    <submittedName>
        <fullName evidence="2">2',3'-cyclic-nucleotide 3'-phosphodiesterase</fullName>
    </submittedName>
</protein>
<dbReference type="JaponicusDB" id="SJAG_01428"/>